<evidence type="ECO:0000313" key="2">
    <source>
        <dbReference type="Proteomes" id="UP000430519"/>
    </source>
</evidence>
<accession>A0A6I4YJP1</accession>
<dbReference type="InterPro" id="IPR035948">
    <property type="entry name" value="YwqG-like_sf"/>
</dbReference>
<gene>
    <name evidence="1" type="ORF">GLX28_11050</name>
</gene>
<protein>
    <submittedName>
        <fullName evidence="1">DUF1963 domain-containing protein</fullName>
    </submittedName>
</protein>
<proteinExistence type="predicted"/>
<dbReference type="AlphaFoldDB" id="A0A6I4YJP1"/>
<reference evidence="1 2" key="1">
    <citation type="submission" date="2019-11" db="EMBL/GenBank/DDBJ databases">
        <title>Genome sequence of Deinococcus xianganensis Y35, AI-2 producing algicidal bacterium, isolated from lake water.</title>
        <authorList>
            <person name="Li Y."/>
        </authorList>
    </citation>
    <scope>NUCLEOTIDE SEQUENCE [LARGE SCALE GENOMIC DNA]</scope>
    <source>
        <strain evidence="1 2">Y35</strain>
    </source>
</reference>
<dbReference type="RefSeq" id="WP_160979455.1">
    <property type="nucleotide sequence ID" value="NZ_WVHK01000037.1"/>
</dbReference>
<keyword evidence="2" id="KW-1185">Reference proteome</keyword>
<sequence>MPEALHITRFLPQAQPVREPVTRFGGQPVWLHPAEWPQSPETGRPLQFIGQIDLAQTPLELPLMAYLFLQPYDEEDDAYFEDNWAVITQPRDGTPLSEPTGPTIDDTAWLVETERRDEPSWIEAGTALEDAFETEDEAFEPLAAQWGGTKIGGTLAEGDLPPSAYDMYDLSGGEDRWHLLLQLPETDESVKVNRPRPTRTTPFLIGYGDGGTGYFFLSRDGREARCCWFMN</sequence>
<name>A0A6I4YJP1_9DEIO</name>
<dbReference type="InterPro" id="IPR015315">
    <property type="entry name" value="DUF1963"/>
</dbReference>
<dbReference type="EMBL" id="WVHK01000037">
    <property type="protein sequence ID" value="MXV20176.1"/>
    <property type="molecule type" value="Genomic_DNA"/>
</dbReference>
<organism evidence="1 2">
    <name type="scientific">Deinococcus xianganensis</name>
    <dbReference type="NCBI Taxonomy" id="1507289"/>
    <lineage>
        <taxon>Bacteria</taxon>
        <taxon>Thermotogati</taxon>
        <taxon>Deinococcota</taxon>
        <taxon>Deinococci</taxon>
        <taxon>Deinococcales</taxon>
        <taxon>Deinococcaceae</taxon>
        <taxon>Deinococcus</taxon>
    </lineage>
</organism>
<evidence type="ECO:0000313" key="1">
    <source>
        <dbReference type="EMBL" id="MXV20176.1"/>
    </source>
</evidence>
<dbReference type="Gene3D" id="2.30.320.10">
    <property type="entry name" value="YwqG-like"/>
    <property type="match status" value="1"/>
</dbReference>
<comment type="caution">
    <text evidence="1">The sequence shown here is derived from an EMBL/GenBank/DDBJ whole genome shotgun (WGS) entry which is preliminary data.</text>
</comment>
<dbReference type="Proteomes" id="UP000430519">
    <property type="component" value="Unassembled WGS sequence"/>
</dbReference>
<dbReference type="SUPFAM" id="SSF103032">
    <property type="entry name" value="Hypothetical protein YwqG"/>
    <property type="match status" value="1"/>
</dbReference>
<dbReference type="Pfam" id="PF09234">
    <property type="entry name" value="DUF1963"/>
    <property type="match status" value="1"/>
</dbReference>